<evidence type="ECO:0000313" key="3">
    <source>
        <dbReference type="Proteomes" id="UP001642409"/>
    </source>
</evidence>
<evidence type="ECO:0000313" key="1">
    <source>
        <dbReference type="EMBL" id="CAI9941289.1"/>
    </source>
</evidence>
<accession>A0AA86U556</accession>
<reference evidence="2 3" key="2">
    <citation type="submission" date="2024-07" db="EMBL/GenBank/DDBJ databases">
        <authorList>
            <person name="Akdeniz Z."/>
        </authorList>
    </citation>
    <scope>NUCLEOTIDE SEQUENCE [LARGE SCALE GENOMIC DNA]</scope>
</reference>
<keyword evidence="3" id="KW-1185">Reference proteome</keyword>
<sequence>MLDHKLKQHQQNYSFYLSKWLDFDCQTRLLRALPWDPPSSIAPIPSRPDNARGNIKNHKGMCISKISEPPKDLTQKPRNLVVFTSAVSFFGCKYDKKYSQCECLKQICILNVLWCPSQL</sequence>
<proteinExistence type="predicted"/>
<dbReference type="Proteomes" id="UP001642409">
    <property type="component" value="Unassembled WGS sequence"/>
</dbReference>
<gene>
    <name evidence="1" type="ORF">HINF_LOCUS28934</name>
    <name evidence="2" type="ORF">HINF_LOCUS42717</name>
</gene>
<comment type="caution">
    <text evidence="1">The sequence shown here is derived from an EMBL/GenBank/DDBJ whole genome shotgun (WGS) entry which is preliminary data.</text>
</comment>
<dbReference type="EMBL" id="CATOUU010000688">
    <property type="protein sequence ID" value="CAI9941289.1"/>
    <property type="molecule type" value="Genomic_DNA"/>
</dbReference>
<reference evidence="1" key="1">
    <citation type="submission" date="2023-06" db="EMBL/GenBank/DDBJ databases">
        <authorList>
            <person name="Kurt Z."/>
        </authorList>
    </citation>
    <scope>NUCLEOTIDE SEQUENCE</scope>
</reference>
<organism evidence="1">
    <name type="scientific">Hexamita inflata</name>
    <dbReference type="NCBI Taxonomy" id="28002"/>
    <lineage>
        <taxon>Eukaryota</taxon>
        <taxon>Metamonada</taxon>
        <taxon>Diplomonadida</taxon>
        <taxon>Hexamitidae</taxon>
        <taxon>Hexamitinae</taxon>
        <taxon>Hexamita</taxon>
    </lineage>
</organism>
<protein>
    <submittedName>
        <fullName evidence="2">Hypothetical_protein</fullName>
    </submittedName>
</protein>
<name>A0AA86U556_9EUKA</name>
<evidence type="ECO:0000313" key="2">
    <source>
        <dbReference type="EMBL" id="CAL6048490.1"/>
    </source>
</evidence>
<dbReference type="EMBL" id="CAXDID020000175">
    <property type="protein sequence ID" value="CAL6048490.1"/>
    <property type="molecule type" value="Genomic_DNA"/>
</dbReference>
<dbReference type="AlphaFoldDB" id="A0AA86U556"/>